<dbReference type="RefSeq" id="WP_117599678.1">
    <property type="nucleotide sequence ID" value="NZ_QSVA01000002.1"/>
</dbReference>
<gene>
    <name evidence="1" type="ORF">DXB37_03855</name>
</gene>
<protein>
    <submittedName>
        <fullName evidence="1">Uncharacterized protein</fullName>
    </submittedName>
</protein>
<accession>A0A3E5F520</accession>
<dbReference type="EMBL" id="QSVA01000002">
    <property type="protein sequence ID" value="RGN96775.1"/>
    <property type="molecule type" value="Genomic_DNA"/>
</dbReference>
<comment type="caution">
    <text evidence="1">The sequence shown here is derived from an EMBL/GenBank/DDBJ whole genome shotgun (WGS) entry which is preliminary data.</text>
</comment>
<evidence type="ECO:0000313" key="1">
    <source>
        <dbReference type="EMBL" id="RGN96775.1"/>
    </source>
</evidence>
<dbReference type="Proteomes" id="UP000260759">
    <property type="component" value="Unassembled WGS sequence"/>
</dbReference>
<organism evidence="1 2">
    <name type="scientific">Bacteroides uniformis</name>
    <dbReference type="NCBI Taxonomy" id="820"/>
    <lineage>
        <taxon>Bacteria</taxon>
        <taxon>Pseudomonadati</taxon>
        <taxon>Bacteroidota</taxon>
        <taxon>Bacteroidia</taxon>
        <taxon>Bacteroidales</taxon>
        <taxon>Bacteroidaceae</taxon>
        <taxon>Bacteroides</taxon>
    </lineage>
</organism>
<name>A0A3E5F520_BACUN</name>
<dbReference type="AlphaFoldDB" id="A0A3E5F520"/>
<evidence type="ECO:0000313" key="2">
    <source>
        <dbReference type="Proteomes" id="UP000260759"/>
    </source>
</evidence>
<proteinExistence type="predicted"/>
<reference evidence="1 2" key="1">
    <citation type="submission" date="2018-08" db="EMBL/GenBank/DDBJ databases">
        <title>A genome reference for cultivated species of the human gut microbiota.</title>
        <authorList>
            <person name="Zou Y."/>
            <person name="Xue W."/>
            <person name="Luo G."/>
        </authorList>
    </citation>
    <scope>NUCLEOTIDE SEQUENCE [LARGE SCALE GENOMIC DNA]</scope>
    <source>
        <strain evidence="1 2">OM03-4</strain>
    </source>
</reference>
<sequence>MLTIDFIAKGMQYSIPNSWDGLTPYHFQALMRDIQRFADGKISVGMVRVNYVCRIMGWNLQKIRNTDGWANVAWLAEQVTFPFTIVYPDNDAALQELDSETYRLCKKIPPHRLHGITISRYLDRLDYKYAVDSCFCKQLVPAIHLEDETFFAYNIETMFNRLTCSLTALQFIEARGLLGCPKEQLPLLAAILYYPDRYSSAGAHKLAQKFTGLPMDELISVAFNFQAFTNYLFTKTEFKLLTELEETKVSAISTGALESLYNLSSDGFGDIETIEHMNVIQYLTILRKKIIDTVRSLHAAKMDKADIARETRLPIHIINEIL</sequence>